<feature type="domain" description="HTH cro/C1-type" evidence="2">
    <location>
        <begin position="13"/>
        <end position="67"/>
    </location>
</feature>
<dbReference type="SUPFAM" id="SSF51182">
    <property type="entry name" value="RmlC-like cupins"/>
    <property type="match status" value="1"/>
</dbReference>
<reference evidence="3" key="2">
    <citation type="submission" date="2023-01" db="EMBL/GenBank/DDBJ databases">
        <authorList>
            <person name="Sun Q."/>
            <person name="Evtushenko L."/>
        </authorList>
    </citation>
    <scope>NUCLEOTIDE SEQUENCE</scope>
    <source>
        <strain evidence="3">VKM Ac-1020</strain>
    </source>
</reference>
<dbReference type="InterPro" id="IPR013096">
    <property type="entry name" value="Cupin_2"/>
</dbReference>
<dbReference type="GO" id="GO:0003700">
    <property type="term" value="F:DNA-binding transcription factor activity"/>
    <property type="evidence" value="ECO:0007669"/>
    <property type="project" value="TreeGrafter"/>
</dbReference>
<dbReference type="Pfam" id="PF13560">
    <property type="entry name" value="HTH_31"/>
    <property type="match status" value="1"/>
</dbReference>
<evidence type="ECO:0000259" key="2">
    <source>
        <dbReference type="PROSITE" id="PS50943"/>
    </source>
</evidence>
<dbReference type="SUPFAM" id="SSF47413">
    <property type="entry name" value="lambda repressor-like DNA-binding domains"/>
    <property type="match status" value="1"/>
</dbReference>
<evidence type="ECO:0000256" key="1">
    <source>
        <dbReference type="ARBA" id="ARBA00023125"/>
    </source>
</evidence>
<dbReference type="PANTHER" id="PTHR46797:SF1">
    <property type="entry name" value="METHYLPHOSPHONATE SYNTHASE"/>
    <property type="match status" value="1"/>
</dbReference>
<dbReference type="Gene3D" id="1.10.260.40">
    <property type="entry name" value="lambda repressor-like DNA-binding domains"/>
    <property type="match status" value="1"/>
</dbReference>
<dbReference type="RefSeq" id="WP_271174155.1">
    <property type="nucleotide sequence ID" value="NZ_BSEJ01000013.1"/>
</dbReference>
<organism evidence="3 4">
    <name type="scientific">Microbacterium barkeri</name>
    <dbReference type="NCBI Taxonomy" id="33917"/>
    <lineage>
        <taxon>Bacteria</taxon>
        <taxon>Bacillati</taxon>
        <taxon>Actinomycetota</taxon>
        <taxon>Actinomycetes</taxon>
        <taxon>Micrococcales</taxon>
        <taxon>Microbacteriaceae</taxon>
        <taxon>Microbacterium</taxon>
    </lineage>
</organism>
<comment type="caution">
    <text evidence="3">The sequence shown here is derived from an EMBL/GenBank/DDBJ whole genome shotgun (WGS) entry which is preliminary data.</text>
</comment>
<dbReference type="InterPro" id="IPR010982">
    <property type="entry name" value="Lambda_DNA-bd_dom_sf"/>
</dbReference>
<gene>
    <name evidence="3" type="ORF">GCM10017576_25910</name>
</gene>
<sequence>MTDAEAIELGARIRDLRSLAGMSTRSLAAKAGVSAGYISQIENGQANASIAVLRSIADAFGIPWLELFGPAPQHGRLLRKADRPKLFSDGHVAHYGITQPPIGNVEVLVSEYEPGQGTGGPDYTHGDSQEVCMVLKGTLQLTVNGESYELGAGDSIEYRTSLPHQIRNVGDTRAEAVWIVTPPSTPNWPARPE</sequence>
<dbReference type="EMBL" id="BSEJ01000013">
    <property type="protein sequence ID" value="GLJ62461.1"/>
    <property type="molecule type" value="Genomic_DNA"/>
</dbReference>
<protein>
    <submittedName>
        <fullName evidence="3">Cupin</fullName>
    </submittedName>
</protein>
<dbReference type="InterPro" id="IPR050807">
    <property type="entry name" value="TransReg_Diox_bact_type"/>
</dbReference>
<name>A0A9W6H4H6_9MICO</name>
<keyword evidence="1" id="KW-0238">DNA-binding</keyword>
<dbReference type="Pfam" id="PF07883">
    <property type="entry name" value="Cupin_2"/>
    <property type="match status" value="1"/>
</dbReference>
<dbReference type="PANTHER" id="PTHR46797">
    <property type="entry name" value="HTH-TYPE TRANSCRIPTIONAL REGULATOR"/>
    <property type="match status" value="1"/>
</dbReference>
<dbReference type="CDD" id="cd00093">
    <property type="entry name" value="HTH_XRE"/>
    <property type="match status" value="1"/>
</dbReference>
<accession>A0A9W6H4H6</accession>
<dbReference type="SMART" id="SM00530">
    <property type="entry name" value="HTH_XRE"/>
    <property type="match status" value="1"/>
</dbReference>
<dbReference type="InterPro" id="IPR011051">
    <property type="entry name" value="RmlC_Cupin_sf"/>
</dbReference>
<keyword evidence="4" id="KW-1185">Reference proteome</keyword>
<dbReference type="Proteomes" id="UP001142462">
    <property type="component" value="Unassembled WGS sequence"/>
</dbReference>
<dbReference type="InterPro" id="IPR001387">
    <property type="entry name" value="Cro/C1-type_HTH"/>
</dbReference>
<dbReference type="PROSITE" id="PS50943">
    <property type="entry name" value="HTH_CROC1"/>
    <property type="match status" value="1"/>
</dbReference>
<evidence type="ECO:0000313" key="4">
    <source>
        <dbReference type="Proteomes" id="UP001142462"/>
    </source>
</evidence>
<proteinExistence type="predicted"/>
<dbReference type="InterPro" id="IPR014710">
    <property type="entry name" value="RmlC-like_jellyroll"/>
</dbReference>
<dbReference type="GO" id="GO:0003677">
    <property type="term" value="F:DNA binding"/>
    <property type="evidence" value="ECO:0007669"/>
    <property type="project" value="UniProtKB-KW"/>
</dbReference>
<dbReference type="GO" id="GO:0005829">
    <property type="term" value="C:cytosol"/>
    <property type="evidence" value="ECO:0007669"/>
    <property type="project" value="TreeGrafter"/>
</dbReference>
<reference evidence="3" key="1">
    <citation type="journal article" date="2014" name="Int. J. Syst. Evol. Microbiol.">
        <title>Complete genome sequence of Corynebacterium casei LMG S-19264T (=DSM 44701T), isolated from a smear-ripened cheese.</title>
        <authorList>
            <consortium name="US DOE Joint Genome Institute (JGI-PGF)"/>
            <person name="Walter F."/>
            <person name="Albersmeier A."/>
            <person name="Kalinowski J."/>
            <person name="Ruckert C."/>
        </authorList>
    </citation>
    <scope>NUCLEOTIDE SEQUENCE</scope>
    <source>
        <strain evidence="3">VKM Ac-1020</strain>
    </source>
</reference>
<dbReference type="CDD" id="cd02209">
    <property type="entry name" value="cupin_XRE_C"/>
    <property type="match status" value="1"/>
</dbReference>
<evidence type="ECO:0000313" key="3">
    <source>
        <dbReference type="EMBL" id="GLJ62461.1"/>
    </source>
</evidence>
<dbReference type="Gene3D" id="2.60.120.10">
    <property type="entry name" value="Jelly Rolls"/>
    <property type="match status" value="1"/>
</dbReference>
<dbReference type="AlphaFoldDB" id="A0A9W6H4H6"/>